<gene>
    <name evidence="1" type="ORF">N5910_08315</name>
</gene>
<organism evidence="1">
    <name type="scientific">Methanothermobacter wolfeii</name>
    <name type="common">Methanobacterium wolfei</name>
    <dbReference type="NCBI Taxonomy" id="145261"/>
    <lineage>
        <taxon>Archaea</taxon>
        <taxon>Methanobacteriati</taxon>
        <taxon>Methanobacteriota</taxon>
        <taxon>Methanomada group</taxon>
        <taxon>Methanobacteria</taxon>
        <taxon>Methanobacteriales</taxon>
        <taxon>Methanobacteriaceae</taxon>
        <taxon>Methanothermobacter</taxon>
    </lineage>
</organism>
<dbReference type="Proteomes" id="UP001065373">
    <property type="component" value="Chromosome"/>
</dbReference>
<evidence type="ECO:0000313" key="1">
    <source>
        <dbReference type="EMBL" id="UXH31536.1"/>
    </source>
</evidence>
<accession>A0A9E7UN18</accession>
<protein>
    <submittedName>
        <fullName evidence="1">Uncharacterized protein</fullName>
    </submittedName>
</protein>
<sequence length="58" mass="7076">MKENEKIHTSIYINSRKFKLFKVIAMLKYEKSPMTSAWEEAIDLFIKHNKEYLEHLEM</sequence>
<proteinExistence type="predicted"/>
<dbReference type="EMBL" id="CP104550">
    <property type="protein sequence ID" value="UXH31536.1"/>
    <property type="molecule type" value="Genomic_DNA"/>
</dbReference>
<name>A0A9E7UN18_METWO</name>
<dbReference type="AlphaFoldDB" id="A0A9E7UN18"/>
<dbReference type="GeneID" id="58979266"/>
<dbReference type="RefSeq" id="WP_191216210.1">
    <property type="nucleotide sequence ID" value="NZ_CP104550.1"/>
</dbReference>
<reference evidence="1" key="1">
    <citation type="submission" date="2022-09" db="EMBL/GenBank/DDBJ databases">
        <title>Characterization of three MwoI isoschizomers from sequenced genome and metagenomes.</title>
        <authorList>
            <person name="Fomenkov A."/>
            <person name="Xu S.Y."/>
            <person name="Roberts R.J."/>
        </authorList>
    </citation>
    <scope>NUCLEOTIDE SEQUENCE</scope>
    <source>
        <strain evidence="1">DSM 2970</strain>
    </source>
</reference>